<comment type="caution">
    <text evidence="1">The sequence shown here is derived from an EMBL/GenBank/DDBJ whole genome shotgun (WGS) entry which is preliminary data.</text>
</comment>
<reference evidence="1 2" key="1">
    <citation type="submission" date="2020-08" db="EMBL/GenBank/DDBJ databases">
        <title>Genome public.</title>
        <authorList>
            <person name="Liu C."/>
            <person name="Sun Q."/>
        </authorList>
    </citation>
    <scope>NUCLEOTIDE SEQUENCE [LARGE SCALE GENOMIC DNA]</scope>
    <source>
        <strain evidence="1 2">27-44</strain>
    </source>
</reference>
<organism evidence="1 2">
    <name type="scientific">Blautia intestinalis</name>
    <dbReference type="NCBI Taxonomy" id="2763028"/>
    <lineage>
        <taxon>Bacteria</taxon>
        <taxon>Bacillati</taxon>
        <taxon>Bacillota</taxon>
        <taxon>Clostridia</taxon>
        <taxon>Lachnospirales</taxon>
        <taxon>Lachnospiraceae</taxon>
        <taxon>Blautia</taxon>
    </lineage>
</organism>
<gene>
    <name evidence="1" type="ORF">H8Z79_15865</name>
</gene>
<name>A0ABR7I5U8_9FIRM</name>
<evidence type="ECO:0000313" key="2">
    <source>
        <dbReference type="Proteomes" id="UP000633936"/>
    </source>
</evidence>
<sequence length="832" mass="96313">MSRRYKAQPDSFQMALKNGTLPSYMRVWSPERLQIVEELYNLTVFLKGIQPGKITVIDAPCGLGKSSLMRGIAVLAAEGKLDAVMMTDSNQRLKDDIESAIHQQGGTEWLKVKNDVAWLSDWDTVEATEWKTLILSHLVALSTQRFLMVNSDVRRNACTIYRMGQANWKDALYCDEAIQDVDSQSWYYSQIKQQVGVFRETIRPESEWEENIGRTAKRAERYAEKLVEDLQLEIDRINAIKLPDNTNGTKAEGQMHIDLYLGRQERNAEYGKVWRSKWDEILAIVADIRDDIKTVKKDMRSPSENRLFSDLAKVIKNMQNLSEKTRPETIVSTLEDIVNLTKFLPIGGIRAGLKDIASTALDAAERFFALSELKKILKNNCDNMYQNSEHVRDTMTAEQFLDIFRYENVVFVQGSNYGDDKIDDKMGQIKVHVFRYNMQFLPHKNMPCFIFDGTGHINPAYDNVELFEVKHYDKPRTHVGFVQMDEKMSKTFLQGAGNADRLYYRMHDFLVKTYGKESLDPEKIMISGLKEHENLAFTNKLAAPDGYERTGEEISSHTYASFGSKFCTGENIYKDCYLLCKISTLRLRQEVVLGQMCCRDKSFLDRLLKMNEGYRARQLQLIFAYHAEKSDLAEEIDDVALRTAMASVIQEIYRLRIRGWCEDSADAKKYDITVIWAIRGRKQGTYNSSEEDFYERLLRKVMEYFGADYSKKEDYRYIPSKMHPRFESHQKPGTKMNKLFEWWQNLKPGTEFTKNDMCDAIGMKKNVFNAMLSKPQNQEIVQMIRGENDCNVRKAKGRAGYIYTKPVTEDDEKPAEETVVYEQQTLDFTNVM</sequence>
<dbReference type="RefSeq" id="WP_118041279.1">
    <property type="nucleotide sequence ID" value="NZ_JACOQE010000016.1"/>
</dbReference>
<protein>
    <submittedName>
        <fullName evidence="1">Uncharacterized protein</fullName>
    </submittedName>
</protein>
<proteinExistence type="predicted"/>
<evidence type="ECO:0000313" key="1">
    <source>
        <dbReference type="EMBL" id="MBC5741856.1"/>
    </source>
</evidence>
<dbReference type="EMBL" id="JACOQE010000016">
    <property type="protein sequence ID" value="MBC5741856.1"/>
    <property type="molecule type" value="Genomic_DNA"/>
</dbReference>
<dbReference type="Proteomes" id="UP000633936">
    <property type="component" value="Unassembled WGS sequence"/>
</dbReference>
<accession>A0ABR7I5U8</accession>
<keyword evidence="2" id="KW-1185">Reference proteome</keyword>